<evidence type="ECO:0000313" key="2">
    <source>
        <dbReference type="EMBL" id="KAF2236400.1"/>
    </source>
</evidence>
<accession>A0A6A6HG15</accession>
<evidence type="ECO:0000313" key="3">
    <source>
        <dbReference type="Proteomes" id="UP000800092"/>
    </source>
</evidence>
<organism evidence="2 3">
    <name type="scientific">Viridothelium virens</name>
    <name type="common">Speckled blister lichen</name>
    <name type="synonym">Trypethelium virens</name>
    <dbReference type="NCBI Taxonomy" id="1048519"/>
    <lineage>
        <taxon>Eukaryota</taxon>
        <taxon>Fungi</taxon>
        <taxon>Dikarya</taxon>
        <taxon>Ascomycota</taxon>
        <taxon>Pezizomycotina</taxon>
        <taxon>Dothideomycetes</taxon>
        <taxon>Dothideomycetes incertae sedis</taxon>
        <taxon>Trypetheliales</taxon>
        <taxon>Trypetheliaceae</taxon>
        <taxon>Viridothelium</taxon>
    </lineage>
</organism>
<dbReference type="SUPFAM" id="SSF56112">
    <property type="entry name" value="Protein kinase-like (PK-like)"/>
    <property type="match status" value="1"/>
</dbReference>
<name>A0A6A6HG15_VIRVR</name>
<proteinExistence type="predicted"/>
<reference evidence="2" key="1">
    <citation type="journal article" date="2020" name="Stud. Mycol.">
        <title>101 Dothideomycetes genomes: a test case for predicting lifestyles and emergence of pathogens.</title>
        <authorList>
            <person name="Haridas S."/>
            <person name="Albert R."/>
            <person name="Binder M."/>
            <person name="Bloem J."/>
            <person name="Labutti K."/>
            <person name="Salamov A."/>
            <person name="Andreopoulos B."/>
            <person name="Baker S."/>
            <person name="Barry K."/>
            <person name="Bills G."/>
            <person name="Bluhm B."/>
            <person name="Cannon C."/>
            <person name="Castanera R."/>
            <person name="Culley D."/>
            <person name="Daum C."/>
            <person name="Ezra D."/>
            <person name="Gonzalez J."/>
            <person name="Henrissat B."/>
            <person name="Kuo A."/>
            <person name="Liang C."/>
            <person name="Lipzen A."/>
            <person name="Lutzoni F."/>
            <person name="Magnuson J."/>
            <person name="Mondo S."/>
            <person name="Nolan M."/>
            <person name="Ohm R."/>
            <person name="Pangilinan J."/>
            <person name="Park H.-J."/>
            <person name="Ramirez L."/>
            <person name="Alfaro M."/>
            <person name="Sun H."/>
            <person name="Tritt A."/>
            <person name="Yoshinaga Y."/>
            <person name="Zwiers L.-H."/>
            <person name="Turgeon B."/>
            <person name="Goodwin S."/>
            <person name="Spatafora J."/>
            <person name="Crous P."/>
            <person name="Grigoriev I."/>
        </authorList>
    </citation>
    <scope>NUCLEOTIDE SEQUENCE</scope>
    <source>
        <strain evidence="2">Tuck. ex Michener</strain>
    </source>
</reference>
<dbReference type="AlphaFoldDB" id="A0A6A6HG15"/>
<dbReference type="Proteomes" id="UP000800092">
    <property type="component" value="Unassembled WGS sequence"/>
</dbReference>
<dbReference type="InterPro" id="IPR011009">
    <property type="entry name" value="Kinase-like_dom_sf"/>
</dbReference>
<keyword evidence="3" id="KW-1185">Reference proteome</keyword>
<dbReference type="InterPro" id="IPR051678">
    <property type="entry name" value="AGP_Transferase"/>
</dbReference>
<dbReference type="Pfam" id="PF01636">
    <property type="entry name" value="APH"/>
    <property type="match status" value="1"/>
</dbReference>
<dbReference type="PANTHER" id="PTHR21310:SF37">
    <property type="entry name" value="AMINOGLYCOSIDE PHOSPHOTRANSFERASE DOMAIN-CONTAINING PROTEIN"/>
    <property type="match status" value="1"/>
</dbReference>
<dbReference type="OrthoDB" id="5412996at2759"/>
<dbReference type="PANTHER" id="PTHR21310">
    <property type="entry name" value="AMINOGLYCOSIDE PHOSPHOTRANSFERASE-RELATED-RELATED"/>
    <property type="match status" value="1"/>
</dbReference>
<sequence length="464" mass="54182">MLDFESDQRMCFDDVAWKRSDAVFDAWKVKLFEPDTLRAIGMFVAKHHGGTAVELCDPIAGAFNVTFRVIFRDNRSAVIRFPMPGVVMFPEEKTRSEVATINFLREKTSLPLPFILHWGMKEESPCGLGPFIIMEYINHENNLGNIINNPALRSDERQRLDPNIDMEKLEMLYGQMADILLQLSKINLPRIGSISEHGEDEFDVKARPISFPMNELTLADLHIAHLTSQRNDAIYNAGDCRRKYIARHLFRKLARKGRLATPSVPDNHSFKIWCDDLRPTNVLLNANLKVVGVIDWEFTYAAPAEFAYPTPWWLLIEQPEYWPDGLKSWKCEYERRSEVFLRVLGKREDVEVREGRLEEQQRLSGRMRDSWESGAFWVSYAARKSFAFDDIYWREIDERFFGERGAEGWRARIQLLETEEREGMEEFVERKVNEMESRVLAWEPDEMTREIEKNLSADAKINDK</sequence>
<feature type="domain" description="Aminoglycoside phosphotransferase" evidence="1">
    <location>
        <begin position="61"/>
        <end position="303"/>
    </location>
</feature>
<dbReference type="InterPro" id="IPR002575">
    <property type="entry name" value="Aminoglycoside_PTrfase"/>
</dbReference>
<dbReference type="EMBL" id="ML991785">
    <property type="protein sequence ID" value="KAF2236400.1"/>
    <property type="molecule type" value="Genomic_DNA"/>
</dbReference>
<protein>
    <submittedName>
        <fullName evidence="2">Phosphotransferase family protein</fullName>
    </submittedName>
</protein>
<evidence type="ECO:0000259" key="1">
    <source>
        <dbReference type="Pfam" id="PF01636"/>
    </source>
</evidence>
<keyword evidence="2" id="KW-0808">Transferase</keyword>
<dbReference type="GO" id="GO:0016740">
    <property type="term" value="F:transferase activity"/>
    <property type="evidence" value="ECO:0007669"/>
    <property type="project" value="UniProtKB-KW"/>
</dbReference>
<gene>
    <name evidence="2" type="ORF">EV356DRAFT_575009</name>
</gene>